<dbReference type="GO" id="GO:0004601">
    <property type="term" value="F:peroxidase activity"/>
    <property type="evidence" value="ECO:0007669"/>
    <property type="project" value="TreeGrafter"/>
</dbReference>
<feature type="binding site" evidence="8">
    <location>
        <position position="464"/>
    </location>
    <ligand>
        <name>hybrid [4Fe-2O-2S] cluster</name>
        <dbReference type="ChEBI" id="CHEBI:60519"/>
    </ligand>
</feature>
<evidence type="ECO:0000313" key="10">
    <source>
        <dbReference type="EMBL" id="MVQ45194.1"/>
    </source>
</evidence>
<evidence type="ECO:0000313" key="13">
    <source>
        <dbReference type="EMBL" id="RHG29018.1"/>
    </source>
</evidence>
<feature type="binding site" evidence="8">
    <location>
        <position position="32"/>
    </location>
    <ligand>
        <name>[4Fe-4S] cluster</name>
        <dbReference type="ChEBI" id="CHEBI:49883"/>
    </ligand>
</feature>
<dbReference type="EMBL" id="QSFP01000014">
    <property type="protein sequence ID" value="RHA65980.1"/>
    <property type="molecule type" value="Genomic_DNA"/>
</dbReference>
<dbReference type="EMBL" id="WNAJ01000006">
    <property type="protein sequence ID" value="MTR84861.1"/>
    <property type="molecule type" value="Genomic_DNA"/>
</dbReference>
<keyword evidence="2 8" id="KW-0004">4Fe-4S</keyword>
<evidence type="ECO:0000256" key="2">
    <source>
        <dbReference type="ARBA" id="ARBA00022485"/>
    </source>
</evidence>
<dbReference type="PANTHER" id="PTHR30109:SF0">
    <property type="entry name" value="HYDROXYLAMINE REDUCTASE"/>
    <property type="match status" value="1"/>
</dbReference>
<reference evidence="10 18" key="3">
    <citation type="submission" date="2019-10" db="EMBL/GenBank/DDBJ databases">
        <title>Roseburia spp. ameliorate alcoholic fatty liver via restoration of gut barrier function.</title>
        <authorList>
            <person name="Seo B."/>
            <person name="Ko G."/>
        </authorList>
    </citation>
    <scope>NUCLEOTIDE SEQUENCE [LARGE SCALE GENOMIC DNA]</scope>
    <source>
        <strain evidence="10 18">SNUG30017</strain>
    </source>
</reference>
<feature type="modified residue" description="Cysteine persulfide" evidence="8">
    <location>
        <position position="411"/>
    </location>
</feature>
<evidence type="ECO:0000313" key="12">
    <source>
        <dbReference type="EMBL" id="RHC19800.1"/>
    </source>
</evidence>
<reference evidence="9 17" key="2">
    <citation type="journal article" date="2019" name="Nat. Med.">
        <title>A library of human gut bacterial isolates paired with longitudinal multiomics data enables mechanistic microbiome research.</title>
        <authorList>
            <person name="Poyet M."/>
            <person name="Groussin M."/>
            <person name="Gibbons S.M."/>
            <person name="Avila-Pacheco J."/>
            <person name="Jiang X."/>
            <person name="Kearney S.M."/>
            <person name="Perrotta A.R."/>
            <person name="Berdy B."/>
            <person name="Zhao S."/>
            <person name="Lieberman T.D."/>
            <person name="Swanson P.K."/>
            <person name="Smith M."/>
            <person name="Roesemann S."/>
            <person name="Alexander J.E."/>
            <person name="Rich S.A."/>
            <person name="Livny J."/>
            <person name="Vlamakis H."/>
            <person name="Clish C."/>
            <person name="Bullock K."/>
            <person name="Deik A."/>
            <person name="Scott J."/>
            <person name="Pierce K.A."/>
            <person name="Xavier R.J."/>
            <person name="Alm E.J."/>
        </authorList>
    </citation>
    <scope>NUCLEOTIDE SEQUENCE [LARGE SCALE GENOMIC DNA]</scope>
    <source>
        <strain evidence="9 17">BIOML-A1</strain>
    </source>
</reference>
<dbReference type="EMBL" id="WGGT01000005">
    <property type="protein sequence ID" value="MVQ45194.1"/>
    <property type="molecule type" value="Genomic_DNA"/>
</dbReference>
<evidence type="ECO:0000313" key="9">
    <source>
        <dbReference type="EMBL" id="MTR84861.1"/>
    </source>
</evidence>
<dbReference type="PANTHER" id="PTHR30109">
    <property type="entry name" value="HYDROXYLAMINE REDUCTASE"/>
    <property type="match status" value="1"/>
</dbReference>
<evidence type="ECO:0000256" key="8">
    <source>
        <dbReference type="HAMAP-Rule" id="MF_00069"/>
    </source>
</evidence>
<dbReference type="Proteomes" id="UP000479531">
    <property type="component" value="Unassembled WGS sequence"/>
</dbReference>
<dbReference type="Gene3D" id="1.20.1270.20">
    <property type="match status" value="2"/>
</dbReference>
<evidence type="ECO:0000256" key="7">
    <source>
        <dbReference type="ARBA" id="ARBA00023014"/>
    </source>
</evidence>
<reference evidence="14 15" key="1">
    <citation type="submission" date="2018-08" db="EMBL/GenBank/DDBJ databases">
        <title>A genome reference for cultivated species of the human gut microbiota.</title>
        <authorList>
            <person name="Zou Y."/>
            <person name="Xue W."/>
            <person name="Luo G."/>
        </authorList>
    </citation>
    <scope>NUCLEOTIDE SEQUENCE [LARGE SCALE GENOMIC DNA]</scope>
    <source>
        <strain evidence="13 15">AM22-21LB</strain>
        <strain evidence="12 14">AM37-1AC</strain>
        <strain evidence="11 16">AM43-11</strain>
    </source>
</reference>
<dbReference type="AlphaFoldDB" id="A0A3R6AFU5"/>
<feature type="binding site" evidence="8">
    <location>
        <position position="498"/>
    </location>
    <ligand>
        <name>hybrid [4Fe-2O-2S] cluster</name>
        <dbReference type="ChEBI" id="CHEBI:60519"/>
    </ligand>
</feature>
<dbReference type="GO" id="GO:0042542">
    <property type="term" value="P:response to hydrogen peroxide"/>
    <property type="evidence" value="ECO:0007669"/>
    <property type="project" value="TreeGrafter"/>
</dbReference>
<keyword evidence="6 8" id="KW-0408">Iron</keyword>
<comment type="catalytic activity">
    <reaction evidence="8">
        <text>A + NH4(+) + H2O = hydroxylamine + AH2 + H(+)</text>
        <dbReference type="Rhea" id="RHEA:22052"/>
        <dbReference type="ChEBI" id="CHEBI:13193"/>
        <dbReference type="ChEBI" id="CHEBI:15377"/>
        <dbReference type="ChEBI" id="CHEBI:15378"/>
        <dbReference type="ChEBI" id="CHEBI:15429"/>
        <dbReference type="ChEBI" id="CHEBI:17499"/>
        <dbReference type="ChEBI" id="CHEBI:28938"/>
        <dbReference type="EC" id="1.7.99.1"/>
    </reaction>
</comment>
<feature type="binding site" evidence="8">
    <location>
        <position position="17"/>
    </location>
    <ligand>
        <name>[4Fe-4S] cluster</name>
        <dbReference type="ChEBI" id="CHEBI:49883"/>
    </ligand>
</feature>
<feature type="binding site" evidence="8">
    <location>
        <position position="275"/>
    </location>
    <ligand>
        <name>hybrid [4Fe-2O-2S] cluster</name>
        <dbReference type="ChEBI" id="CHEBI:60519"/>
    </ligand>
</feature>
<comment type="cofactor">
    <cofactor evidence="8">
        <name>hybrid [4Fe-2O-2S] cluster</name>
        <dbReference type="ChEBI" id="CHEBI:60519"/>
    </cofactor>
    <text evidence="8">Binds 1 hybrid [4Fe-2O-2S] cluster.</text>
</comment>
<dbReference type="Proteomes" id="UP000284465">
    <property type="component" value="Unassembled WGS sequence"/>
</dbReference>
<dbReference type="NCBIfam" id="NF003658">
    <property type="entry name" value="PRK05290.1"/>
    <property type="match status" value="1"/>
</dbReference>
<feature type="binding site" evidence="8">
    <location>
        <position position="26"/>
    </location>
    <ligand>
        <name>[4Fe-4S] cluster</name>
        <dbReference type="ChEBI" id="CHEBI:49883"/>
    </ligand>
</feature>
<comment type="caution">
    <text evidence="11">The sequence shown here is derived from an EMBL/GenBank/DDBJ whole genome shotgun (WGS) entry which is preliminary data.</text>
</comment>
<dbReference type="HAMAP" id="MF_00069">
    <property type="entry name" value="Hydroxylam_reduct"/>
    <property type="match status" value="1"/>
</dbReference>
<feature type="binding site" evidence="8">
    <location>
        <position position="439"/>
    </location>
    <ligand>
        <name>hybrid [4Fe-2O-2S] cluster</name>
        <dbReference type="ChEBI" id="CHEBI:60519"/>
    </ligand>
</feature>
<organism evidence="11 16">
    <name type="scientific">Roseburia intestinalis</name>
    <dbReference type="NCBI Taxonomy" id="166486"/>
    <lineage>
        <taxon>Bacteria</taxon>
        <taxon>Bacillati</taxon>
        <taxon>Bacillota</taxon>
        <taxon>Clostridia</taxon>
        <taxon>Lachnospirales</taxon>
        <taxon>Lachnospiraceae</taxon>
        <taxon>Roseburia</taxon>
    </lineage>
</organism>
<protein>
    <recommendedName>
        <fullName evidence="8">Hydroxylamine reductase</fullName>
        <ecNumber evidence="8">1.7.99.1</ecNumber>
    </recommendedName>
    <alternativeName>
        <fullName evidence="8">Hybrid-cluster protein</fullName>
        <shortName evidence="8">HCP</shortName>
    </alternativeName>
    <alternativeName>
        <fullName evidence="8">Prismane protein</fullName>
    </alternativeName>
</protein>
<feature type="binding site" evidence="8">
    <location>
        <position position="500"/>
    </location>
    <ligand>
        <name>hybrid [4Fe-2O-2S] cluster</name>
        <dbReference type="ChEBI" id="CHEBI:60519"/>
    </ligand>
</feature>
<dbReference type="FunFam" id="3.40.50.2030:FF:000001">
    <property type="entry name" value="Hydroxylamine reductase"/>
    <property type="match status" value="1"/>
</dbReference>
<dbReference type="GO" id="GO:0046872">
    <property type="term" value="F:metal ion binding"/>
    <property type="evidence" value="ECO:0007669"/>
    <property type="project" value="UniProtKB-KW"/>
</dbReference>
<gene>
    <name evidence="8 9" type="primary">hcp</name>
    <name evidence="9" type="synonym">priS</name>
    <name evidence="13" type="ORF">DW264_07895</name>
    <name evidence="12" type="ORF">DW856_02720</name>
    <name evidence="11" type="ORF">DW927_12445</name>
    <name evidence="10" type="ORF">GCK47_05645</name>
    <name evidence="9" type="ORF">GMD50_07270</name>
</gene>
<dbReference type="FunFam" id="3.40.50.2030:FF:000002">
    <property type="entry name" value="Hydroxylamine reductase"/>
    <property type="match status" value="1"/>
</dbReference>
<dbReference type="GO" id="GO:0050418">
    <property type="term" value="F:hydroxylamine reductase activity"/>
    <property type="evidence" value="ECO:0007669"/>
    <property type="project" value="UniProtKB-UniRule"/>
</dbReference>
<name>A0A3R6AFU5_9FIRM</name>
<dbReference type="Proteomes" id="UP000478483">
    <property type="component" value="Unassembled WGS sequence"/>
</dbReference>
<feature type="binding site" evidence="8">
    <location>
        <position position="319"/>
    </location>
    <ligand>
        <name>hybrid [4Fe-2O-2S] cluster</name>
        <dbReference type="ChEBI" id="CHEBI:60519"/>
    </ligand>
</feature>
<evidence type="ECO:0000313" key="15">
    <source>
        <dbReference type="Proteomes" id="UP000284051"/>
    </source>
</evidence>
<evidence type="ECO:0000256" key="4">
    <source>
        <dbReference type="ARBA" id="ARBA00022723"/>
    </source>
</evidence>
<dbReference type="PIRSF" id="PIRSF000076">
    <property type="entry name" value="HCP"/>
    <property type="match status" value="1"/>
</dbReference>
<dbReference type="InterPro" id="IPR016099">
    <property type="entry name" value="Prismane-like_a/b-sand"/>
</dbReference>
<dbReference type="EMBL" id="QSHO01000002">
    <property type="protein sequence ID" value="RHC19800.1"/>
    <property type="molecule type" value="Genomic_DNA"/>
</dbReference>
<evidence type="ECO:0000256" key="1">
    <source>
        <dbReference type="ARBA" id="ARBA00004496"/>
    </source>
</evidence>
<dbReference type="NCBIfam" id="TIGR01703">
    <property type="entry name" value="hybrid_clust"/>
    <property type="match status" value="1"/>
</dbReference>
<feature type="binding site" evidence="8">
    <location>
        <position position="14"/>
    </location>
    <ligand>
        <name>[4Fe-4S] cluster</name>
        <dbReference type="ChEBI" id="CHEBI:49883"/>
    </ligand>
</feature>
<keyword evidence="4 8" id="KW-0479">Metal-binding</keyword>
<dbReference type="InterPro" id="IPR011254">
    <property type="entry name" value="Prismane-like_sf"/>
</dbReference>
<evidence type="ECO:0000313" key="17">
    <source>
        <dbReference type="Proteomes" id="UP000478483"/>
    </source>
</evidence>
<evidence type="ECO:0000256" key="5">
    <source>
        <dbReference type="ARBA" id="ARBA00023002"/>
    </source>
</evidence>
<dbReference type="InterPro" id="IPR004137">
    <property type="entry name" value="HCP/CODH"/>
</dbReference>
<dbReference type="Proteomes" id="UP000283513">
    <property type="component" value="Unassembled WGS sequence"/>
</dbReference>
<comment type="cofactor">
    <cofactor evidence="8">
        <name>[4Fe-4S] cluster</name>
        <dbReference type="ChEBI" id="CHEBI:49883"/>
    </cofactor>
    <text evidence="8">Binds 1 [4Fe-4S] cluster.</text>
</comment>
<evidence type="ECO:0000256" key="3">
    <source>
        <dbReference type="ARBA" id="ARBA00022490"/>
    </source>
</evidence>
<evidence type="ECO:0000256" key="6">
    <source>
        <dbReference type="ARBA" id="ARBA00023004"/>
    </source>
</evidence>
<evidence type="ECO:0000313" key="11">
    <source>
        <dbReference type="EMBL" id="RHA65980.1"/>
    </source>
</evidence>
<evidence type="ECO:0000313" key="18">
    <source>
        <dbReference type="Proteomes" id="UP000479531"/>
    </source>
</evidence>
<dbReference type="EMBL" id="QRID01000006">
    <property type="protein sequence ID" value="RHG29018.1"/>
    <property type="molecule type" value="Genomic_DNA"/>
</dbReference>
<sequence>MMGNNMDLNYEMFCYQCEQTANGKGCTKLGVCGKTPEIANLQDLLIFQVKGISCYGKVLMENGAHMDKTVVSFIENVLFTTLTNVNFDVDAHLELLRESQRIKEQVREMAGRSSNPTAHAAYDLPESKSDMLRDAPLAGIMYDNTLDPDIRSLRQTIIYGLKGISAYGHQARELGYYSDEVDDFYLLGLEATTDDSLTVEELIRMTMRTGEMALAVMKKLDEANTTIYGNPYPHKVDVTIKKGPFIIVSGHDLKDLEMLLEQTKDMGINIYTHGEMLPCHGYEGLKKYPHLIGNFGGAWQEQQKQFDNLPGCILMTTNCLMRPRESYKDRIYSTNVVGWEGVKHIGKNEKGEKDFSEIIKQALELGGFREDQEKKEILVGFGHAAALSQADKIVEAVKGGQIRHFFLIGGCDGARPGRNYYTEFAQMVPKDCVILTLACGKYRFNKLDFGEVAGLPRLLDVGQCNDVYSAVRIATALADAFETDVNGLPLSMIVSWYEQKAVADLLALLSLGVHNIYLGPTLPAFLSPNVLQYLTDTFHLRQISNAEDDIKTCLKQDIA</sequence>
<dbReference type="Gene3D" id="3.40.50.2030">
    <property type="match status" value="2"/>
</dbReference>
<comment type="similarity">
    <text evidence="8">Belongs to the HCP family.</text>
</comment>
<keyword evidence="3 8" id="KW-0963">Cytoplasm</keyword>
<dbReference type="CDD" id="cd01914">
    <property type="entry name" value="HCP"/>
    <property type="match status" value="1"/>
</dbReference>
<dbReference type="SUPFAM" id="SSF56821">
    <property type="entry name" value="Prismane protein-like"/>
    <property type="match status" value="1"/>
</dbReference>
<comment type="subcellular location">
    <subcellularLocation>
        <location evidence="1 8">Cytoplasm</location>
    </subcellularLocation>
</comment>
<keyword evidence="7 8" id="KW-0411">Iron-sulfur</keyword>
<dbReference type="Proteomes" id="UP000284051">
    <property type="component" value="Unassembled WGS sequence"/>
</dbReference>
<dbReference type="GO" id="GO:0005737">
    <property type="term" value="C:cytoplasm"/>
    <property type="evidence" value="ECO:0007669"/>
    <property type="project" value="UniProtKB-SubCell"/>
</dbReference>
<accession>A0A3R6AFU5</accession>
<comment type="function">
    <text evidence="8">Catalyzes the reduction of hydroxylamine to form NH(3) and H(2)O.</text>
</comment>
<dbReference type="GO" id="GO:0051539">
    <property type="term" value="F:4 iron, 4 sulfur cluster binding"/>
    <property type="evidence" value="ECO:0007669"/>
    <property type="project" value="UniProtKB-KW"/>
</dbReference>
<dbReference type="InterPro" id="IPR016100">
    <property type="entry name" value="Prismane_a-bundle"/>
</dbReference>
<evidence type="ECO:0000313" key="16">
    <source>
        <dbReference type="Proteomes" id="UP000284465"/>
    </source>
</evidence>
<evidence type="ECO:0000313" key="14">
    <source>
        <dbReference type="Proteomes" id="UP000283513"/>
    </source>
</evidence>
<proteinExistence type="inferred from homology"/>
<dbReference type="EC" id="1.7.99.1" evidence="8"/>
<feature type="binding site" evidence="8">
    <location>
        <position position="251"/>
    </location>
    <ligand>
        <name>hybrid [4Fe-2O-2S] cluster</name>
        <dbReference type="ChEBI" id="CHEBI:60519"/>
    </ligand>
</feature>
<keyword evidence="5 8" id="KW-0560">Oxidoreductase</keyword>
<dbReference type="Pfam" id="PF03063">
    <property type="entry name" value="Prismane"/>
    <property type="match status" value="1"/>
</dbReference>
<dbReference type="InterPro" id="IPR010048">
    <property type="entry name" value="Hydroxylam_reduct"/>
</dbReference>
<feature type="binding site" description="via persulfide group" evidence="8">
    <location>
        <position position="411"/>
    </location>
    <ligand>
        <name>hybrid [4Fe-2O-2S] cluster</name>
        <dbReference type="ChEBI" id="CHEBI:60519"/>
    </ligand>
</feature>